<evidence type="ECO:0000256" key="3">
    <source>
        <dbReference type="SAM" id="SignalP"/>
    </source>
</evidence>
<feature type="chain" id="PRO_5041966848" evidence="3">
    <location>
        <begin position="26"/>
        <end position="674"/>
    </location>
</feature>
<dbReference type="EMBL" id="CAKOGP040001925">
    <property type="protein sequence ID" value="CAJ1956795.1"/>
    <property type="molecule type" value="Genomic_DNA"/>
</dbReference>
<feature type="compositionally biased region" description="Basic and acidic residues" evidence="1">
    <location>
        <begin position="563"/>
        <end position="589"/>
    </location>
</feature>
<evidence type="ECO:0000256" key="1">
    <source>
        <dbReference type="SAM" id="MobiDB-lite"/>
    </source>
</evidence>
<organism evidence="4 5">
    <name type="scientific">Cylindrotheca closterium</name>
    <dbReference type="NCBI Taxonomy" id="2856"/>
    <lineage>
        <taxon>Eukaryota</taxon>
        <taxon>Sar</taxon>
        <taxon>Stramenopiles</taxon>
        <taxon>Ochrophyta</taxon>
        <taxon>Bacillariophyta</taxon>
        <taxon>Bacillariophyceae</taxon>
        <taxon>Bacillariophycidae</taxon>
        <taxon>Bacillariales</taxon>
        <taxon>Bacillariaceae</taxon>
        <taxon>Cylindrotheca</taxon>
    </lineage>
</organism>
<evidence type="ECO:0000313" key="4">
    <source>
        <dbReference type="EMBL" id="CAJ1956795.1"/>
    </source>
</evidence>
<proteinExistence type="predicted"/>
<keyword evidence="3" id="KW-0732">Signal</keyword>
<reference evidence="4" key="1">
    <citation type="submission" date="2023-08" db="EMBL/GenBank/DDBJ databases">
        <authorList>
            <person name="Audoor S."/>
            <person name="Bilcke G."/>
        </authorList>
    </citation>
    <scope>NUCLEOTIDE SEQUENCE</scope>
</reference>
<feature type="region of interest" description="Disordered" evidence="1">
    <location>
        <begin position="66"/>
        <end position="124"/>
    </location>
</feature>
<name>A0AAD2JJN5_9STRA</name>
<feature type="compositionally biased region" description="Basic and acidic residues" evidence="1">
    <location>
        <begin position="97"/>
        <end position="106"/>
    </location>
</feature>
<evidence type="ECO:0000256" key="2">
    <source>
        <dbReference type="SAM" id="Phobius"/>
    </source>
</evidence>
<feature type="region of interest" description="Disordered" evidence="1">
    <location>
        <begin position="550"/>
        <end position="674"/>
    </location>
</feature>
<keyword evidence="2" id="KW-0812">Transmembrane</keyword>
<feature type="region of interest" description="Disordered" evidence="1">
    <location>
        <begin position="231"/>
        <end position="269"/>
    </location>
</feature>
<feature type="transmembrane region" description="Helical" evidence="2">
    <location>
        <begin position="451"/>
        <end position="470"/>
    </location>
</feature>
<keyword evidence="2" id="KW-0472">Membrane</keyword>
<dbReference type="AlphaFoldDB" id="A0AAD2JJN5"/>
<protein>
    <submittedName>
        <fullName evidence="4">Uncharacterized protein</fullName>
    </submittedName>
</protein>
<dbReference type="Proteomes" id="UP001295423">
    <property type="component" value="Unassembled WGS sequence"/>
</dbReference>
<keyword evidence="2" id="KW-1133">Transmembrane helix</keyword>
<accession>A0AAD2JJN5</accession>
<gene>
    <name evidence="4" type="ORF">CYCCA115_LOCUS16401</name>
</gene>
<feature type="compositionally biased region" description="Acidic residues" evidence="1">
    <location>
        <begin position="73"/>
        <end position="96"/>
    </location>
</feature>
<comment type="caution">
    <text evidence="4">The sequence shown here is derived from an EMBL/GenBank/DDBJ whole genome shotgun (WGS) entry which is preliminary data.</text>
</comment>
<evidence type="ECO:0000313" key="5">
    <source>
        <dbReference type="Proteomes" id="UP001295423"/>
    </source>
</evidence>
<feature type="signal peptide" evidence="3">
    <location>
        <begin position="1"/>
        <end position="25"/>
    </location>
</feature>
<feature type="compositionally biased region" description="Low complexity" evidence="1">
    <location>
        <begin position="624"/>
        <end position="652"/>
    </location>
</feature>
<sequence length="674" mass="76111">MSPSPVAMKTLVSILVLFSLSVSLSFVVFGRKDEPVSLKVLFGDDDDDYVLFSTLSFNNIQRLLSDESNRGQDEDEEDWWDTIWGDNDDDDDEDGSDKDNEKDKNKNNNTANSPSQNRPSDDNLYDCQSMLNYLDHLPPECIQWDHNIPVIGAPTSDEPDDVRNTTFEMDDILVPMSFRVGVRKRLNNGQVDRLRRAVAISVSRILHRKSPFHVPEPIRIDAFDSFLVDEDADDEQGTTSPSIAVMPDAAPSTQPPSEEPNERLPNGNPFIDLSSINRAAYSDVIPDERNNKARRSAQKKGKIWLHHYSTDLVDTETKNATTGRWYYPMAVNYVVFWDVLSYLIEDPRILANVTRTCWHIGNRTLANGELERILLGEVKNDTLFDFIYPMFADDDDEEDEAWTEEEEDVFELDGQDQGDEIPTPNDLGDEEIISTFPTRLSSSSWERREYFGLYMMLFTLVFAIVMRFCAARNQRHDSKAQLSPISDSHVLTEEGVNEILKAGWKYQEHSTGDDSQLFLHVYDKSSAGYTKDNSMLMGGVEKMEIDANTPYASVPPTLNTAPTDHESNSSANRDSERKTISSRNSEESNRQQPPLTNATSTTSQLGDGKRRENRSRRKSERNSRSSSNAARKSASVQPPSTRQPSTSQPDSTNNSVHTDLDEVVGDLAEQGKLK</sequence>
<keyword evidence="5" id="KW-1185">Reference proteome</keyword>
<feature type="compositionally biased region" description="Polar residues" evidence="1">
    <location>
        <begin position="590"/>
        <end position="605"/>
    </location>
</feature>